<dbReference type="Pfam" id="PF02900">
    <property type="entry name" value="LigB"/>
    <property type="match status" value="1"/>
</dbReference>
<protein>
    <submittedName>
        <fullName evidence="7">Extradiol ring-cleavage dioxygenase class III protein subunit B</fullName>
    </submittedName>
</protein>
<dbReference type="KEGG" id="pms:KNP414_07304"/>
<dbReference type="GO" id="GO:0016702">
    <property type="term" value="F:oxidoreductase activity, acting on single donors with incorporation of molecular oxygen, incorporation of two atoms of oxygen"/>
    <property type="evidence" value="ECO:0007669"/>
    <property type="project" value="UniProtKB-ARBA"/>
</dbReference>
<keyword evidence="7" id="KW-0223">Dioxygenase</keyword>
<comment type="cofactor">
    <cofactor evidence="1">
        <name>Zn(2+)</name>
        <dbReference type="ChEBI" id="CHEBI:29105"/>
    </cofactor>
</comment>
<name>F8FP35_PAEMK</name>
<dbReference type="GO" id="GO:0008270">
    <property type="term" value="F:zinc ion binding"/>
    <property type="evidence" value="ECO:0007669"/>
    <property type="project" value="InterPro"/>
</dbReference>
<gene>
    <name evidence="7" type="ordered locus">KNP414_07304</name>
</gene>
<comment type="similarity">
    <text evidence="2">Belongs to the DODA-type extradiol aromatic ring-opening dioxygenase family.</text>
</comment>
<evidence type="ECO:0000256" key="4">
    <source>
        <dbReference type="ARBA" id="ARBA00022833"/>
    </source>
</evidence>
<dbReference type="RefSeq" id="WP_013920955.1">
    <property type="nucleotide sequence ID" value="NC_015690.1"/>
</dbReference>
<dbReference type="InterPro" id="IPR004183">
    <property type="entry name" value="Xdiol_dOase_suB"/>
</dbReference>
<evidence type="ECO:0000313" key="8">
    <source>
        <dbReference type="Proteomes" id="UP000006620"/>
    </source>
</evidence>
<organism evidence="7 8">
    <name type="scientific">Paenibacillus mucilaginosus (strain KNP414)</name>
    <dbReference type="NCBI Taxonomy" id="1036673"/>
    <lineage>
        <taxon>Bacteria</taxon>
        <taxon>Bacillati</taxon>
        <taxon>Bacillota</taxon>
        <taxon>Bacilli</taxon>
        <taxon>Bacillales</taxon>
        <taxon>Paenibacillaceae</taxon>
        <taxon>Paenibacillus</taxon>
    </lineage>
</organism>
<dbReference type="InterPro" id="IPR014436">
    <property type="entry name" value="Extradiol_dOase_DODA"/>
</dbReference>
<evidence type="ECO:0000256" key="3">
    <source>
        <dbReference type="ARBA" id="ARBA00022723"/>
    </source>
</evidence>
<reference evidence="8" key="1">
    <citation type="submission" date="2011-06" db="EMBL/GenBank/DDBJ databases">
        <title>Complete genome sequence of Paenibacillus mucilaginosus KNP414.</title>
        <authorList>
            <person name="Wang J."/>
            <person name="Hu S."/>
            <person name="Hu X."/>
            <person name="Zhang B."/>
            <person name="Dong D."/>
            <person name="Zhang S."/>
            <person name="Zhao K."/>
            <person name="Wu D."/>
        </authorList>
    </citation>
    <scope>NUCLEOTIDE SEQUENCE [LARGE SCALE GENOMIC DNA]</scope>
    <source>
        <strain evidence="8">KNP414</strain>
    </source>
</reference>
<evidence type="ECO:0000256" key="2">
    <source>
        <dbReference type="ARBA" id="ARBA00007581"/>
    </source>
</evidence>
<dbReference type="PANTHER" id="PTHR30096">
    <property type="entry name" value="4,5-DOPA DIOXYGENASE EXTRADIOL-LIKE PROTEIN"/>
    <property type="match status" value="1"/>
</dbReference>
<keyword evidence="4" id="KW-0862">Zinc</keyword>
<dbReference type="SUPFAM" id="SSF53213">
    <property type="entry name" value="LigB-like"/>
    <property type="match status" value="1"/>
</dbReference>
<reference evidence="7 8" key="2">
    <citation type="journal article" date="2013" name="Genome Announc.">
        <title>Genome Sequence of Growth-Improving Paenibacillus mucilaginosus Strain KNP414.</title>
        <authorList>
            <person name="Lu J.J."/>
            <person name="Wang J.F."/>
            <person name="Hu X.F."/>
        </authorList>
    </citation>
    <scope>NUCLEOTIDE SEQUENCE [LARGE SCALE GENOMIC DNA]</scope>
    <source>
        <strain evidence="7 8">KNP414</strain>
    </source>
</reference>
<dbReference type="CDD" id="cd07363">
    <property type="entry name" value="45_DOPA_Dioxygenase"/>
    <property type="match status" value="1"/>
</dbReference>
<evidence type="ECO:0000259" key="6">
    <source>
        <dbReference type="Pfam" id="PF02900"/>
    </source>
</evidence>
<feature type="domain" description="Extradiol ring-cleavage dioxygenase class III enzyme subunit B" evidence="6">
    <location>
        <begin position="4"/>
        <end position="249"/>
    </location>
</feature>
<dbReference type="Proteomes" id="UP000006620">
    <property type="component" value="Chromosome"/>
</dbReference>
<dbReference type="PIRSF" id="PIRSF006157">
    <property type="entry name" value="Doxgns_DODA"/>
    <property type="match status" value="1"/>
</dbReference>
<sequence length="256" mass="28877">MYPTLFLAHGTPLLAAEDLPYTRFLRNLGRHLPRPEGIVVVSAHWESPLQLISGASRHETMHDFFGYPEEAYAVTYPGQGDILLSLQIRKELAAEGIASEIDDARGLDHGVWSLLHWMYPAADIPVVALSVHPRLAPEEPYRIGQALHALRDKGILVIGSGGTVHNPPLLQWDSSMVDRWALEFDEWLGERIGVWDLEALFDYENRAPHAKLAAPTREHLYPLFLAMGLADRKRKARLLHQEYQYGSLSLTGWMFG</sequence>
<evidence type="ECO:0000256" key="5">
    <source>
        <dbReference type="ARBA" id="ARBA00023002"/>
    </source>
</evidence>
<accession>F8FP35</accession>
<keyword evidence="5" id="KW-0560">Oxidoreductase</keyword>
<dbReference type="PATRIC" id="fig|1036673.3.peg.6817"/>
<keyword evidence="3" id="KW-0479">Metal-binding</keyword>
<evidence type="ECO:0000256" key="1">
    <source>
        <dbReference type="ARBA" id="ARBA00001947"/>
    </source>
</evidence>
<dbReference type="PANTHER" id="PTHR30096:SF0">
    <property type="entry name" value="4,5-DOPA DIOXYGENASE EXTRADIOL-LIKE PROTEIN"/>
    <property type="match status" value="1"/>
</dbReference>
<dbReference type="AlphaFoldDB" id="F8FP35"/>
<evidence type="ECO:0000313" key="7">
    <source>
        <dbReference type="EMBL" id="AEI45814.1"/>
    </source>
</evidence>
<dbReference type="Gene3D" id="3.40.830.10">
    <property type="entry name" value="LigB-like"/>
    <property type="match status" value="1"/>
</dbReference>
<dbReference type="HOGENOM" id="CLU_046582_2_1_9"/>
<proteinExistence type="inferred from homology"/>
<dbReference type="GO" id="GO:0008198">
    <property type="term" value="F:ferrous iron binding"/>
    <property type="evidence" value="ECO:0007669"/>
    <property type="project" value="InterPro"/>
</dbReference>
<dbReference type="EMBL" id="CP002869">
    <property type="protein sequence ID" value="AEI45814.1"/>
    <property type="molecule type" value="Genomic_DNA"/>
</dbReference>